<dbReference type="GeneID" id="34222929"/>
<dbReference type="SMART" id="SM00345">
    <property type="entry name" value="HTH_GNTR"/>
    <property type="match status" value="1"/>
</dbReference>
<dbReference type="Pfam" id="PF07729">
    <property type="entry name" value="FCD"/>
    <property type="match status" value="1"/>
</dbReference>
<dbReference type="Gene3D" id="1.10.10.10">
    <property type="entry name" value="Winged helix-like DNA-binding domain superfamily/Winged helix DNA-binding domain"/>
    <property type="match status" value="1"/>
</dbReference>
<dbReference type="SUPFAM" id="SSF46785">
    <property type="entry name" value="Winged helix' DNA-binding domain"/>
    <property type="match status" value="1"/>
</dbReference>
<dbReference type="SMART" id="SM00895">
    <property type="entry name" value="FCD"/>
    <property type="match status" value="1"/>
</dbReference>
<evidence type="ECO:0000313" key="5">
    <source>
        <dbReference type="EMBL" id="AIF68037.1"/>
    </source>
</evidence>
<evidence type="ECO:0000259" key="4">
    <source>
        <dbReference type="PROSITE" id="PS50949"/>
    </source>
</evidence>
<protein>
    <recommendedName>
        <fullName evidence="4">HTH gntR-type domain-containing protein</fullName>
    </recommendedName>
</protein>
<dbReference type="Proteomes" id="UP000027980">
    <property type="component" value="Chromosome"/>
</dbReference>
<dbReference type="AlphaFoldDB" id="A0A075LPY5"/>
<dbReference type="CDD" id="cd07377">
    <property type="entry name" value="WHTH_GntR"/>
    <property type="match status" value="1"/>
</dbReference>
<evidence type="ECO:0000256" key="3">
    <source>
        <dbReference type="ARBA" id="ARBA00023163"/>
    </source>
</evidence>
<keyword evidence="2" id="KW-0238">DNA-binding</keyword>
<name>A0A075LPY5_9BACI</name>
<dbReference type="EMBL" id="CP008876">
    <property type="protein sequence ID" value="AIF68037.1"/>
    <property type="molecule type" value="Genomic_DNA"/>
</dbReference>
<dbReference type="InterPro" id="IPR011711">
    <property type="entry name" value="GntR_C"/>
</dbReference>
<dbReference type="RefSeq" id="WP_038564489.1">
    <property type="nucleotide sequence ID" value="NZ_CP008876.1"/>
</dbReference>
<gene>
    <name evidence="5" type="ORF">GZ22_16290</name>
</gene>
<dbReference type="InterPro" id="IPR000524">
    <property type="entry name" value="Tscrpt_reg_HTH_GntR"/>
</dbReference>
<dbReference type="OrthoDB" id="9782299at2"/>
<dbReference type="PANTHER" id="PTHR43537">
    <property type="entry name" value="TRANSCRIPTIONAL REGULATOR, GNTR FAMILY"/>
    <property type="match status" value="1"/>
</dbReference>
<dbReference type="InterPro" id="IPR008920">
    <property type="entry name" value="TF_FadR/GntR_C"/>
</dbReference>
<keyword evidence="1" id="KW-0805">Transcription regulation</keyword>
<reference evidence="5 6" key="1">
    <citation type="submission" date="2014-07" db="EMBL/GenBank/DDBJ databases">
        <title>Complete genome sequence of a moderately halophilic bacterium Terribacillus aidingensis MP602, isolated from Cryptomeria fortunei in Tianmu mountain in China.</title>
        <authorList>
            <person name="Wang Y."/>
            <person name="Lu P."/>
            <person name="Zhang L."/>
        </authorList>
    </citation>
    <scope>NUCLEOTIDE SEQUENCE [LARGE SCALE GENOMIC DNA]</scope>
    <source>
        <strain evidence="5 6">MP602</strain>
    </source>
</reference>
<accession>A0A075LPY5</accession>
<dbReference type="Pfam" id="PF00392">
    <property type="entry name" value="GntR"/>
    <property type="match status" value="1"/>
</dbReference>
<dbReference type="Gene3D" id="1.20.120.530">
    <property type="entry name" value="GntR ligand-binding domain-like"/>
    <property type="match status" value="1"/>
</dbReference>
<evidence type="ECO:0000256" key="1">
    <source>
        <dbReference type="ARBA" id="ARBA00023015"/>
    </source>
</evidence>
<dbReference type="InterPro" id="IPR036388">
    <property type="entry name" value="WH-like_DNA-bd_sf"/>
</dbReference>
<proteinExistence type="predicted"/>
<dbReference type="PANTHER" id="PTHR43537:SF5">
    <property type="entry name" value="UXU OPERON TRANSCRIPTIONAL REGULATOR"/>
    <property type="match status" value="1"/>
</dbReference>
<evidence type="ECO:0000313" key="6">
    <source>
        <dbReference type="Proteomes" id="UP000027980"/>
    </source>
</evidence>
<feature type="domain" description="HTH gntR-type" evidence="4">
    <location>
        <begin position="4"/>
        <end position="72"/>
    </location>
</feature>
<dbReference type="SUPFAM" id="SSF48008">
    <property type="entry name" value="GntR ligand-binding domain-like"/>
    <property type="match status" value="1"/>
</dbReference>
<evidence type="ECO:0000256" key="2">
    <source>
        <dbReference type="ARBA" id="ARBA00023125"/>
    </source>
</evidence>
<keyword evidence="3" id="KW-0804">Transcription</keyword>
<dbReference type="PRINTS" id="PR00035">
    <property type="entry name" value="HTHGNTR"/>
</dbReference>
<organism evidence="5 6">
    <name type="scientific">Terribacillus saccharophilus</name>
    <dbReference type="NCBI Taxonomy" id="361277"/>
    <lineage>
        <taxon>Bacteria</taxon>
        <taxon>Bacillati</taxon>
        <taxon>Bacillota</taxon>
        <taxon>Bacilli</taxon>
        <taxon>Bacillales</taxon>
        <taxon>Bacillaceae</taxon>
        <taxon>Terribacillus</taxon>
    </lineage>
</organism>
<dbReference type="HOGENOM" id="CLU_017584_9_3_9"/>
<dbReference type="KEGG" id="tap:GZ22_16290"/>
<dbReference type="InterPro" id="IPR036390">
    <property type="entry name" value="WH_DNA-bd_sf"/>
</dbReference>
<dbReference type="PROSITE" id="PS50949">
    <property type="entry name" value="HTH_GNTR"/>
    <property type="match status" value="1"/>
</dbReference>
<sequence>MKKEKMSHRIAAEILEQIVEGDIKPGQKLPTEKQLCEKYGVSRASIREALSELKAQGAVTSKQGGGTYVEQAFHGEFFHQVMVDESNLASFRYLFEMRKILEPEAAMLAAERRTNKELEEMRSALELMKEVDVDTADSYKGRNADFTFHLAVMKATHNPVMIQTFANLDTVYKKALDLSFEEKQDLLRNKQIIYKEHEKIYEAIQAGEAELARLQCLIHLRNVEKKLTPDS</sequence>
<dbReference type="GO" id="GO:0003700">
    <property type="term" value="F:DNA-binding transcription factor activity"/>
    <property type="evidence" value="ECO:0007669"/>
    <property type="project" value="InterPro"/>
</dbReference>
<dbReference type="GO" id="GO:0003677">
    <property type="term" value="F:DNA binding"/>
    <property type="evidence" value="ECO:0007669"/>
    <property type="project" value="UniProtKB-KW"/>
</dbReference>